<reference evidence="1" key="1">
    <citation type="journal article" date="2021" name="Proc. Natl. Acad. Sci. U.S.A.">
        <title>A Catalog of Tens of Thousands of Viruses from Human Metagenomes Reveals Hidden Associations with Chronic Diseases.</title>
        <authorList>
            <person name="Tisza M.J."/>
            <person name="Buck C.B."/>
        </authorList>
    </citation>
    <scope>NUCLEOTIDE SEQUENCE</scope>
    <source>
        <strain evidence="1">CtBrh2</strain>
    </source>
</reference>
<dbReference type="EMBL" id="BK032545">
    <property type="protein sequence ID" value="DAF46871.1"/>
    <property type="molecule type" value="Genomic_DNA"/>
</dbReference>
<proteinExistence type="predicted"/>
<accession>A0A8S5S875</accession>
<name>A0A8S5S875_9CAUD</name>
<evidence type="ECO:0000313" key="1">
    <source>
        <dbReference type="EMBL" id="DAF46871.1"/>
    </source>
</evidence>
<organism evidence="1">
    <name type="scientific">Siphoviridae sp. ctBrh2</name>
    <dbReference type="NCBI Taxonomy" id="2827804"/>
    <lineage>
        <taxon>Viruses</taxon>
        <taxon>Duplodnaviria</taxon>
        <taxon>Heunggongvirae</taxon>
        <taxon>Uroviricota</taxon>
        <taxon>Caudoviricetes</taxon>
    </lineage>
</organism>
<sequence length="104" mass="12546">MRFIKRENFGDYIRPAKFCLKNKLYGFEKASHEIIIIDGIDYNWWIYNSDRYCMAFPTKDIDHVLLFERDFQARLPLSRNGENYRLNDFKKAKRPINPYTGKVS</sequence>
<protein>
    <submittedName>
        <fullName evidence="1">Uncharacterized protein</fullName>
    </submittedName>
</protein>